<accession>A0A381NWA7</accession>
<feature type="transmembrane region" description="Helical" evidence="6">
    <location>
        <begin position="253"/>
        <end position="273"/>
    </location>
</feature>
<keyword evidence="3 6" id="KW-0812">Transmembrane</keyword>
<evidence type="ECO:0000256" key="1">
    <source>
        <dbReference type="ARBA" id="ARBA00004651"/>
    </source>
</evidence>
<dbReference type="InterPro" id="IPR037185">
    <property type="entry name" value="EmrE-like"/>
</dbReference>
<feature type="transmembrane region" description="Helical" evidence="6">
    <location>
        <begin position="43"/>
        <end position="63"/>
    </location>
</feature>
<evidence type="ECO:0000256" key="4">
    <source>
        <dbReference type="ARBA" id="ARBA00022989"/>
    </source>
</evidence>
<dbReference type="Pfam" id="PF00892">
    <property type="entry name" value="EamA"/>
    <property type="match status" value="2"/>
</dbReference>
<dbReference type="SUPFAM" id="SSF103481">
    <property type="entry name" value="Multidrug resistance efflux transporter EmrE"/>
    <property type="match status" value="2"/>
</dbReference>
<evidence type="ECO:0000256" key="2">
    <source>
        <dbReference type="ARBA" id="ARBA00022475"/>
    </source>
</evidence>
<proteinExistence type="predicted"/>
<evidence type="ECO:0000256" key="6">
    <source>
        <dbReference type="SAM" id="Phobius"/>
    </source>
</evidence>
<comment type="subcellular location">
    <subcellularLocation>
        <location evidence="1">Cell membrane</location>
        <topology evidence="1">Multi-pass membrane protein</topology>
    </subcellularLocation>
</comment>
<evidence type="ECO:0000313" key="8">
    <source>
        <dbReference type="EMBL" id="SUZ58727.1"/>
    </source>
</evidence>
<keyword evidence="2" id="KW-1003">Cell membrane</keyword>
<dbReference type="GO" id="GO:0005886">
    <property type="term" value="C:plasma membrane"/>
    <property type="evidence" value="ECO:0007669"/>
    <property type="project" value="UniProtKB-SubCell"/>
</dbReference>
<feature type="transmembrane region" description="Helical" evidence="6">
    <location>
        <begin position="102"/>
        <end position="121"/>
    </location>
</feature>
<evidence type="ECO:0000259" key="7">
    <source>
        <dbReference type="Pfam" id="PF00892"/>
    </source>
</evidence>
<feature type="transmembrane region" description="Helical" evidence="6">
    <location>
        <begin position="227"/>
        <end position="246"/>
    </location>
</feature>
<keyword evidence="4 6" id="KW-1133">Transmembrane helix</keyword>
<dbReference type="AlphaFoldDB" id="A0A381NWA7"/>
<feature type="transmembrane region" description="Helical" evidence="6">
    <location>
        <begin position="75"/>
        <end position="96"/>
    </location>
</feature>
<sequence length="301" mass="32157">MDNTSSRALALPLQAVLASIAIHALWGGNPVAVKLGLTVFPPMWSAFVRFFIATIFVVLWARYQGISIWPRKGHLVTLLIVGSAFTVQITVMNIGFSLTSGTVASILQSTNPLFVALFAHFMISGDRLDLRKVTGLVLSFVGVALVLLKSTGLESIGVIGIGGFIVLASSMLLGLRLVLMVKPLRALDEVPVVFWMMVTGLAPFAAGGLLFETVHWENLGWIPVAGLLYQGIVIAGLGFLVFSYLMKRYSPSIVASFNFVSPLSGVLLSMLLLGDELTASIVFGVVFVGAGLYLIAGRRTG</sequence>
<feature type="domain" description="EamA" evidence="7">
    <location>
        <begin position="16"/>
        <end position="147"/>
    </location>
</feature>
<protein>
    <recommendedName>
        <fullName evidence="7">EamA domain-containing protein</fullName>
    </recommendedName>
</protein>
<feature type="transmembrane region" description="Helical" evidence="6">
    <location>
        <begin position="133"/>
        <end position="150"/>
    </location>
</feature>
<feature type="transmembrane region" description="Helical" evidence="6">
    <location>
        <begin position="190"/>
        <end position="211"/>
    </location>
</feature>
<name>A0A381NWA7_9ZZZZ</name>
<feature type="transmembrane region" description="Helical" evidence="6">
    <location>
        <begin position="279"/>
        <end position="296"/>
    </location>
</feature>
<dbReference type="InterPro" id="IPR000620">
    <property type="entry name" value="EamA_dom"/>
</dbReference>
<dbReference type="InterPro" id="IPR050638">
    <property type="entry name" value="AA-Vitamin_Transporters"/>
</dbReference>
<dbReference type="PANTHER" id="PTHR32322:SF18">
    <property type="entry name" value="S-ADENOSYLMETHIONINE_S-ADENOSYLHOMOCYSTEINE TRANSPORTER"/>
    <property type="match status" value="1"/>
</dbReference>
<feature type="domain" description="EamA" evidence="7">
    <location>
        <begin position="162"/>
        <end position="296"/>
    </location>
</feature>
<dbReference type="EMBL" id="UINC01000638">
    <property type="protein sequence ID" value="SUZ58727.1"/>
    <property type="molecule type" value="Genomic_DNA"/>
</dbReference>
<dbReference type="PANTHER" id="PTHR32322">
    <property type="entry name" value="INNER MEMBRANE TRANSPORTER"/>
    <property type="match status" value="1"/>
</dbReference>
<evidence type="ECO:0000256" key="3">
    <source>
        <dbReference type="ARBA" id="ARBA00022692"/>
    </source>
</evidence>
<keyword evidence="5 6" id="KW-0472">Membrane</keyword>
<organism evidence="8">
    <name type="scientific">marine metagenome</name>
    <dbReference type="NCBI Taxonomy" id="408172"/>
    <lineage>
        <taxon>unclassified sequences</taxon>
        <taxon>metagenomes</taxon>
        <taxon>ecological metagenomes</taxon>
    </lineage>
</organism>
<gene>
    <name evidence="8" type="ORF">METZ01_LOCUS11581</name>
</gene>
<feature type="transmembrane region" description="Helical" evidence="6">
    <location>
        <begin position="156"/>
        <end position="178"/>
    </location>
</feature>
<evidence type="ECO:0000256" key="5">
    <source>
        <dbReference type="ARBA" id="ARBA00023136"/>
    </source>
</evidence>
<reference evidence="8" key="1">
    <citation type="submission" date="2018-05" db="EMBL/GenBank/DDBJ databases">
        <authorList>
            <person name="Lanie J.A."/>
            <person name="Ng W.-L."/>
            <person name="Kazmierczak K.M."/>
            <person name="Andrzejewski T.M."/>
            <person name="Davidsen T.M."/>
            <person name="Wayne K.J."/>
            <person name="Tettelin H."/>
            <person name="Glass J.I."/>
            <person name="Rusch D."/>
            <person name="Podicherti R."/>
            <person name="Tsui H.-C.T."/>
            <person name="Winkler M.E."/>
        </authorList>
    </citation>
    <scope>NUCLEOTIDE SEQUENCE</scope>
</reference>